<reference evidence="1" key="1">
    <citation type="submission" date="2015-12" db="EMBL/GenBank/DDBJ databases">
        <title>Gene expression during late stages of embryo sac development: a critical building block for successful pollen-pistil interactions.</title>
        <authorList>
            <person name="Liu Y."/>
            <person name="Joly V."/>
            <person name="Sabar M."/>
            <person name="Matton D.P."/>
        </authorList>
    </citation>
    <scope>NUCLEOTIDE SEQUENCE</scope>
</reference>
<dbReference type="EMBL" id="GEDG01035041">
    <property type="protein sequence ID" value="JAP09422.1"/>
    <property type="molecule type" value="Transcribed_RNA"/>
</dbReference>
<sequence>MKSKVFQVSLKVELTSEHRNELLRLSLSNFSKILVGTRVKTTNWQIRGQFEEDIEFHKFMTGFPSR</sequence>
<dbReference type="AlphaFoldDB" id="A0A0V0GN18"/>
<protein>
    <submittedName>
        <fullName evidence="1">Putative ovule protein</fullName>
    </submittedName>
</protein>
<name>A0A0V0GN18_SOLCH</name>
<proteinExistence type="predicted"/>
<evidence type="ECO:0000313" key="1">
    <source>
        <dbReference type="EMBL" id="JAP09422.1"/>
    </source>
</evidence>
<organism evidence="1">
    <name type="scientific">Solanum chacoense</name>
    <name type="common">Chaco potato</name>
    <dbReference type="NCBI Taxonomy" id="4108"/>
    <lineage>
        <taxon>Eukaryota</taxon>
        <taxon>Viridiplantae</taxon>
        <taxon>Streptophyta</taxon>
        <taxon>Embryophyta</taxon>
        <taxon>Tracheophyta</taxon>
        <taxon>Spermatophyta</taxon>
        <taxon>Magnoliopsida</taxon>
        <taxon>eudicotyledons</taxon>
        <taxon>Gunneridae</taxon>
        <taxon>Pentapetalae</taxon>
        <taxon>asterids</taxon>
        <taxon>lamiids</taxon>
        <taxon>Solanales</taxon>
        <taxon>Solanaceae</taxon>
        <taxon>Solanoideae</taxon>
        <taxon>Solaneae</taxon>
        <taxon>Solanum</taxon>
    </lineage>
</organism>
<accession>A0A0V0GN18</accession>